<sequence length="119" mass="13080">MAETTAYDTVRKYHEAWTNGRVDEAMEHVAEDIACRAPGMDIAGKDAYRQFIGGFAPMLTGIEEVTDFSDGDQVALFYYPQTAATSTTPAAELFTVRDGLITESLLMFDRLSYGPPNPS</sequence>
<dbReference type="STRING" id="33889.AVW13_06300"/>
<dbReference type="EMBL" id="NCWY01000006">
    <property type="protein sequence ID" value="PAK95793.1"/>
    <property type="molecule type" value="Genomic_DNA"/>
</dbReference>
<gene>
    <name evidence="2" type="ORF">AVW13_06300</name>
    <name evidence="3" type="ORF">B8X04_08600</name>
</gene>
<dbReference type="Proteomes" id="UP000076612">
    <property type="component" value="Unassembled WGS sequence"/>
</dbReference>
<reference evidence="2" key="2">
    <citation type="submission" date="2016-01" db="EMBL/GenBank/DDBJ databases">
        <authorList>
            <person name="Hong K.W."/>
        </authorList>
    </citation>
    <scope>NUCLEOTIDE SEQUENCE</scope>
    <source>
        <strain evidence="2">M40</strain>
    </source>
</reference>
<dbReference type="GeneID" id="99773573"/>
<feature type="domain" description="SnoaL-like" evidence="1">
    <location>
        <begin position="10"/>
        <end position="103"/>
    </location>
</feature>
<dbReference type="RefSeq" id="WP_063249132.1">
    <property type="nucleotide sequence ID" value="NZ_CP065629.1"/>
</dbReference>
<dbReference type="AlphaFoldDB" id="A0A165EF69"/>
<dbReference type="InterPro" id="IPR037401">
    <property type="entry name" value="SnoaL-like"/>
</dbReference>
<comment type="caution">
    <text evidence="3">The sequence shown here is derived from an EMBL/GenBank/DDBJ whole genome shotgun (WGS) entry which is preliminary data.</text>
</comment>
<name>A0A165EF69_9MICO</name>
<accession>A0A165EF69</accession>
<dbReference type="EMBL" id="LQQR01000006">
    <property type="protein sequence ID" value="KZE22974.1"/>
    <property type="molecule type" value="Genomic_DNA"/>
</dbReference>
<protein>
    <submittedName>
        <fullName evidence="3">Polyketide cyclase</fullName>
    </submittedName>
</protein>
<evidence type="ECO:0000313" key="3">
    <source>
        <dbReference type="EMBL" id="PAK95793.1"/>
    </source>
</evidence>
<dbReference type="InterPro" id="IPR032710">
    <property type="entry name" value="NTF2-like_dom_sf"/>
</dbReference>
<reference evidence="3 5" key="3">
    <citation type="submission" date="2017-04" db="EMBL/GenBank/DDBJ databases">
        <title>Kefir bacterial isolates.</title>
        <authorList>
            <person name="Kim Y."/>
            <person name="Blasche S."/>
            <person name="Patil K.R."/>
        </authorList>
    </citation>
    <scope>NUCLEOTIDE SEQUENCE [LARGE SCALE GENOMIC DNA]</scope>
    <source>
        <strain evidence="3 5">OG2</strain>
    </source>
</reference>
<evidence type="ECO:0000259" key="1">
    <source>
        <dbReference type="Pfam" id="PF12680"/>
    </source>
</evidence>
<proteinExistence type="predicted"/>
<dbReference type="Pfam" id="PF12680">
    <property type="entry name" value="SnoaL_2"/>
    <property type="match status" value="1"/>
</dbReference>
<dbReference type="SUPFAM" id="SSF54427">
    <property type="entry name" value="NTF2-like"/>
    <property type="match status" value="1"/>
</dbReference>
<organism evidence="3 5">
    <name type="scientific">Brevibacterium casei</name>
    <dbReference type="NCBI Taxonomy" id="33889"/>
    <lineage>
        <taxon>Bacteria</taxon>
        <taxon>Bacillati</taxon>
        <taxon>Actinomycetota</taxon>
        <taxon>Actinomycetes</taxon>
        <taxon>Micrococcales</taxon>
        <taxon>Brevibacteriaceae</taxon>
        <taxon>Brevibacterium</taxon>
    </lineage>
</organism>
<dbReference type="Gene3D" id="3.10.450.50">
    <property type="match status" value="1"/>
</dbReference>
<reference evidence="4" key="1">
    <citation type="submission" date="2016-01" db="EMBL/GenBank/DDBJ databases">
        <title>Draft genome of Chromobacterium sp. F49.</title>
        <authorList>
            <person name="Hong K.W."/>
        </authorList>
    </citation>
    <scope>NUCLEOTIDE SEQUENCE [LARGE SCALE GENOMIC DNA]</scope>
    <source>
        <strain evidence="4">M40</strain>
    </source>
</reference>
<evidence type="ECO:0000313" key="4">
    <source>
        <dbReference type="Proteomes" id="UP000076612"/>
    </source>
</evidence>
<evidence type="ECO:0000313" key="2">
    <source>
        <dbReference type="EMBL" id="KZE22974.1"/>
    </source>
</evidence>
<dbReference type="Proteomes" id="UP000216867">
    <property type="component" value="Unassembled WGS sequence"/>
</dbReference>
<evidence type="ECO:0000313" key="5">
    <source>
        <dbReference type="Proteomes" id="UP000216867"/>
    </source>
</evidence>